<keyword evidence="3" id="KW-1185">Reference proteome</keyword>
<evidence type="ECO:0000256" key="1">
    <source>
        <dbReference type="SAM" id="MobiDB-lite"/>
    </source>
</evidence>
<reference evidence="2" key="1">
    <citation type="submission" date="2023-05" db="EMBL/GenBank/DDBJ databases">
        <authorList>
            <person name="Stuckert A."/>
        </authorList>
    </citation>
    <scope>NUCLEOTIDE SEQUENCE</scope>
</reference>
<organism evidence="2 3">
    <name type="scientific">Staurois parvus</name>
    <dbReference type="NCBI Taxonomy" id="386267"/>
    <lineage>
        <taxon>Eukaryota</taxon>
        <taxon>Metazoa</taxon>
        <taxon>Chordata</taxon>
        <taxon>Craniata</taxon>
        <taxon>Vertebrata</taxon>
        <taxon>Euteleostomi</taxon>
        <taxon>Amphibia</taxon>
        <taxon>Batrachia</taxon>
        <taxon>Anura</taxon>
        <taxon>Neobatrachia</taxon>
        <taxon>Ranoidea</taxon>
        <taxon>Ranidae</taxon>
        <taxon>Staurois</taxon>
    </lineage>
</organism>
<protein>
    <submittedName>
        <fullName evidence="2">Uncharacterized protein</fullName>
    </submittedName>
</protein>
<evidence type="ECO:0000313" key="2">
    <source>
        <dbReference type="EMBL" id="CAI9588509.1"/>
    </source>
</evidence>
<evidence type="ECO:0000313" key="3">
    <source>
        <dbReference type="Proteomes" id="UP001162483"/>
    </source>
</evidence>
<feature type="region of interest" description="Disordered" evidence="1">
    <location>
        <begin position="1"/>
        <end position="20"/>
    </location>
</feature>
<proteinExistence type="predicted"/>
<name>A0ABN9EUK3_9NEOB</name>
<sequence>MSCQSAPGYAPGTLFRGGSAPPLLSSHWLTSCDSQ</sequence>
<accession>A0ABN9EUK3</accession>
<dbReference type="Proteomes" id="UP001162483">
    <property type="component" value="Unassembled WGS sequence"/>
</dbReference>
<dbReference type="EMBL" id="CATNWA010015960">
    <property type="protein sequence ID" value="CAI9588509.1"/>
    <property type="molecule type" value="Genomic_DNA"/>
</dbReference>
<gene>
    <name evidence="2" type="ORF">SPARVUS_LOCUS10759213</name>
</gene>
<feature type="non-terminal residue" evidence="2">
    <location>
        <position position="35"/>
    </location>
</feature>
<comment type="caution">
    <text evidence="2">The sequence shown here is derived from an EMBL/GenBank/DDBJ whole genome shotgun (WGS) entry which is preliminary data.</text>
</comment>